<organism evidence="2 3">
    <name type="scientific">Amycolatopsis rubida</name>
    <dbReference type="NCBI Taxonomy" id="112413"/>
    <lineage>
        <taxon>Bacteria</taxon>
        <taxon>Bacillati</taxon>
        <taxon>Actinomycetota</taxon>
        <taxon>Actinomycetes</taxon>
        <taxon>Pseudonocardiales</taxon>
        <taxon>Pseudonocardiaceae</taxon>
        <taxon>Amycolatopsis</taxon>
    </lineage>
</organism>
<reference evidence="2 3" key="1">
    <citation type="submission" date="2016-10" db="EMBL/GenBank/DDBJ databases">
        <authorList>
            <person name="de Groot N.N."/>
        </authorList>
    </citation>
    <scope>NUCLEOTIDE SEQUENCE [LARGE SCALE GENOMIC DNA]</scope>
    <source>
        <strain evidence="2 3">DSM 44637</strain>
    </source>
</reference>
<sequence>MIHRLGPVFNEGHQLDHLPENLRLPGVAHGDRWAWTGDGAPPYEQSVAGWRKRGLLTPGVRRPLLAFFTPVLGYVAPRSGCPGRIADCTSRSPSWPNRTAARRTRSSRGRTGPGFPTCRPADLPGRRRCLDPTLDIGSGAGRTPGSLLYLDEDPVEVSRAIAERVLPSIVPWRDW</sequence>
<evidence type="ECO:0000313" key="2">
    <source>
        <dbReference type="EMBL" id="SFQ70326.1"/>
    </source>
</evidence>
<dbReference type="AlphaFoldDB" id="A0A1I6ANW1"/>
<evidence type="ECO:0000313" key="3">
    <source>
        <dbReference type="Proteomes" id="UP000199137"/>
    </source>
</evidence>
<proteinExistence type="predicted"/>
<dbReference type="EMBL" id="FOWC01000020">
    <property type="protein sequence ID" value="SFQ70326.1"/>
    <property type="molecule type" value="Genomic_DNA"/>
</dbReference>
<protein>
    <submittedName>
        <fullName evidence="2">Uncharacterized protein</fullName>
    </submittedName>
</protein>
<accession>A0A1I6ANW1</accession>
<dbReference type="STRING" id="112413.SAMN05421854_12032"/>
<evidence type="ECO:0000256" key="1">
    <source>
        <dbReference type="SAM" id="MobiDB-lite"/>
    </source>
</evidence>
<gene>
    <name evidence="2" type="ORF">SAMN05421854_12032</name>
</gene>
<name>A0A1I6ANW1_9PSEU</name>
<dbReference type="Proteomes" id="UP000199137">
    <property type="component" value="Unassembled WGS sequence"/>
</dbReference>
<feature type="region of interest" description="Disordered" evidence="1">
    <location>
        <begin position="92"/>
        <end position="122"/>
    </location>
</feature>